<evidence type="ECO:0000313" key="4">
    <source>
        <dbReference type="Proteomes" id="UP000321408"/>
    </source>
</evidence>
<dbReference type="Proteomes" id="UP000321408">
    <property type="component" value="Chromosome"/>
</dbReference>
<keyword evidence="4" id="KW-1185">Reference proteome</keyword>
<sequence length="177" mass="19957">MDQKFAKFAKISLVGAPATGKTTISKMIRGQLITGRYNPTMGFNLATLNDPNINPFKIWDFGGQKAFIKQQLSKYIHGSDLIFIVTDSTPKNVLSTMEIIDHARNLIDDDLCEIVCLANKQDLKGHMTPDRVEDLLKIKTYPMVAIDPKNQALMIELISTLMRYTQKKIKILTEQGK</sequence>
<dbReference type="InterPro" id="IPR006689">
    <property type="entry name" value="Small_GTPase_ARF/SAR"/>
</dbReference>
<evidence type="ECO:0000313" key="3">
    <source>
        <dbReference type="EMBL" id="QEE16608.1"/>
    </source>
</evidence>
<accession>A0A5B9DBP8</accession>
<dbReference type="AlphaFoldDB" id="A0A5B9DBP8"/>
<dbReference type="SUPFAM" id="SSF52540">
    <property type="entry name" value="P-loop containing nucleoside triphosphate hydrolases"/>
    <property type="match status" value="1"/>
</dbReference>
<dbReference type="Gene3D" id="3.40.50.300">
    <property type="entry name" value="P-loop containing nucleotide triphosphate hydrolases"/>
    <property type="match status" value="1"/>
</dbReference>
<dbReference type="EMBL" id="CP042905">
    <property type="protein sequence ID" value="QEE16608.1"/>
    <property type="molecule type" value="Genomic_DNA"/>
</dbReference>
<proteinExistence type="predicted"/>
<dbReference type="SMART" id="SM00177">
    <property type="entry name" value="ARF"/>
    <property type="match status" value="1"/>
</dbReference>
<dbReference type="PANTHER" id="PTHR11711">
    <property type="entry name" value="ADP RIBOSYLATION FACTOR-RELATED"/>
    <property type="match status" value="1"/>
</dbReference>
<dbReference type="RefSeq" id="WP_147663483.1">
    <property type="nucleotide sequence ID" value="NZ_CP042905.2"/>
</dbReference>
<dbReference type="KEGG" id="psyt:DSAG12_02438"/>
<dbReference type="InterPro" id="IPR027417">
    <property type="entry name" value="P-loop_NTPase"/>
</dbReference>
<reference evidence="3 4" key="2">
    <citation type="journal article" date="2024" name="Int. J. Syst. Evol. Microbiol.">
        <title>Promethearchaeum syntrophicum gen. nov., sp. nov., an anaerobic, obligately syntrophic archaeon, the first isolate of the lineage 'Asgard' archaea, and proposal of the new archaeal phylum Promethearchaeota phyl. nov. and kingdom Promethearchaeati regn. nov.</title>
        <authorList>
            <person name="Imachi H."/>
            <person name="Nobu M.K."/>
            <person name="Kato S."/>
            <person name="Takaki Y."/>
            <person name="Miyazaki M."/>
            <person name="Miyata M."/>
            <person name="Ogawara M."/>
            <person name="Saito Y."/>
            <person name="Sakai S."/>
            <person name="Tahara Y.O."/>
            <person name="Takano Y."/>
            <person name="Tasumi E."/>
            <person name="Uematsu K."/>
            <person name="Yoshimura T."/>
            <person name="Itoh T."/>
            <person name="Ohkuma M."/>
            <person name="Takai K."/>
        </authorList>
    </citation>
    <scope>NUCLEOTIDE SEQUENCE [LARGE SCALE GENOMIC DNA]</scope>
    <source>
        <strain evidence="3 4">MK-D1</strain>
    </source>
</reference>
<keyword evidence="2" id="KW-0342">GTP-binding</keyword>
<dbReference type="GeneID" id="41330424"/>
<reference evidence="3 4" key="1">
    <citation type="journal article" date="2020" name="Nature">
        <title>Isolation of an archaeon at the prokaryote-eukaryote interface.</title>
        <authorList>
            <person name="Imachi H."/>
            <person name="Nobu M.K."/>
            <person name="Nakahara N."/>
            <person name="Morono Y."/>
            <person name="Ogawara M."/>
            <person name="Takaki Y."/>
            <person name="Takano Y."/>
            <person name="Uematsu K."/>
            <person name="Ikuta T."/>
            <person name="Ito M."/>
            <person name="Matsui Y."/>
            <person name="Miyazaki M."/>
            <person name="Murata K."/>
            <person name="Saito Y."/>
            <person name="Sakai S."/>
            <person name="Song C."/>
            <person name="Tasumi E."/>
            <person name="Yamanaka Y."/>
            <person name="Yamaguchi T."/>
            <person name="Kamagata Y."/>
            <person name="Tamaki H."/>
            <person name="Takai K."/>
        </authorList>
    </citation>
    <scope>NUCLEOTIDE SEQUENCE [LARGE SCALE GENOMIC DNA]</scope>
    <source>
        <strain evidence="3 4">MK-D1</strain>
    </source>
</reference>
<keyword evidence="1" id="KW-0547">Nucleotide-binding</keyword>
<dbReference type="Pfam" id="PF00025">
    <property type="entry name" value="Arf"/>
    <property type="match status" value="1"/>
</dbReference>
<dbReference type="GO" id="GO:0003924">
    <property type="term" value="F:GTPase activity"/>
    <property type="evidence" value="ECO:0007669"/>
    <property type="project" value="InterPro"/>
</dbReference>
<dbReference type="GO" id="GO:0005525">
    <property type="term" value="F:GTP binding"/>
    <property type="evidence" value="ECO:0007669"/>
    <property type="project" value="UniProtKB-KW"/>
</dbReference>
<evidence type="ECO:0000256" key="2">
    <source>
        <dbReference type="ARBA" id="ARBA00023134"/>
    </source>
</evidence>
<name>A0A5B9DBP8_9ARCH</name>
<organism evidence="3 4">
    <name type="scientific">Promethearchaeum syntrophicum</name>
    <dbReference type="NCBI Taxonomy" id="2594042"/>
    <lineage>
        <taxon>Archaea</taxon>
        <taxon>Promethearchaeati</taxon>
        <taxon>Promethearchaeota</taxon>
        <taxon>Promethearchaeia</taxon>
        <taxon>Promethearchaeales</taxon>
        <taxon>Promethearchaeaceae</taxon>
        <taxon>Promethearchaeum</taxon>
    </lineage>
</organism>
<gene>
    <name evidence="3" type="ORF">DSAG12_02438</name>
</gene>
<dbReference type="InterPro" id="IPR005225">
    <property type="entry name" value="Small_GTP-bd"/>
</dbReference>
<dbReference type="InterPro" id="IPR024156">
    <property type="entry name" value="Small_GTPase_ARF"/>
</dbReference>
<protein>
    <submittedName>
        <fullName evidence="3">ADP-ribosylation factor-like protein</fullName>
    </submittedName>
</protein>
<dbReference type="NCBIfam" id="TIGR00231">
    <property type="entry name" value="small_GTP"/>
    <property type="match status" value="1"/>
</dbReference>
<evidence type="ECO:0000256" key="1">
    <source>
        <dbReference type="ARBA" id="ARBA00022741"/>
    </source>
</evidence>